<evidence type="ECO:0000313" key="1">
    <source>
        <dbReference type="EMBL" id="CAH2283774.1"/>
    </source>
</evidence>
<dbReference type="EMBL" id="OW240915">
    <property type="protein sequence ID" value="CAH2283774.1"/>
    <property type="molecule type" value="Genomic_DNA"/>
</dbReference>
<name>A0AAD1RY24_PELCU</name>
<keyword evidence="2" id="KW-1185">Reference proteome</keyword>
<sequence>MSLLELCRGGALIPLRELLQDRKPTLIERFRYHQLTHFHDPVARQLQLTRPLLPFKDICSKGEDLHRNISLLYALLQLAEITPPMKFQSLWEEALHTLFTPQEWDEKAMYTVLSSRCARYQEINYKILTQWYDTPQKIHNYLLKTS</sequence>
<proteinExistence type="predicted"/>
<evidence type="ECO:0000313" key="2">
    <source>
        <dbReference type="Proteomes" id="UP001295444"/>
    </source>
</evidence>
<protein>
    <submittedName>
        <fullName evidence="1">Uncharacterized protein</fullName>
    </submittedName>
</protein>
<dbReference type="Proteomes" id="UP001295444">
    <property type="component" value="Chromosome 04"/>
</dbReference>
<reference evidence="1" key="1">
    <citation type="submission" date="2022-03" db="EMBL/GenBank/DDBJ databases">
        <authorList>
            <person name="Alioto T."/>
            <person name="Alioto T."/>
            <person name="Gomez Garrido J."/>
        </authorList>
    </citation>
    <scope>NUCLEOTIDE SEQUENCE</scope>
</reference>
<accession>A0AAD1RY24</accession>
<feature type="non-terminal residue" evidence="1">
    <location>
        <position position="146"/>
    </location>
</feature>
<organism evidence="1 2">
    <name type="scientific">Pelobates cultripes</name>
    <name type="common">Western spadefoot toad</name>
    <dbReference type="NCBI Taxonomy" id="61616"/>
    <lineage>
        <taxon>Eukaryota</taxon>
        <taxon>Metazoa</taxon>
        <taxon>Chordata</taxon>
        <taxon>Craniata</taxon>
        <taxon>Vertebrata</taxon>
        <taxon>Euteleostomi</taxon>
        <taxon>Amphibia</taxon>
        <taxon>Batrachia</taxon>
        <taxon>Anura</taxon>
        <taxon>Pelobatoidea</taxon>
        <taxon>Pelobatidae</taxon>
        <taxon>Pelobates</taxon>
    </lineage>
</organism>
<gene>
    <name evidence="1" type="ORF">PECUL_23A002172</name>
</gene>
<dbReference type="AlphaFoldDB" id="A0AAD1RY24"/>